<dbReference type="PANTHER" id="PTHR43730:SF1">
    <property type="entry name" value="BETA-MANNOSIDASE"/>
    <property type="match status" value="1"/>
</dbReference>
<reference evidence="5" key="1">
    <citation type="submission" date="2020-11" db="EMBL/GenBank/DDBJ databases">
        <authorList>
            <person name="Tran Van P."/>
        </authorList>
    </citation>
    <scope>NUCLEOTIDE SEQUENCE</scope>
</reference>
<dbReference type="SUPFAM" id="SSF51445">
    <property type="entry name" value="(Trans)glycosidases"/>
    <property type="match status" value="1"/>
</dbReference>
<dbReference type="EMBL" id="CAJPVJ010026097">
    <property type="protein sequence ID" value="CAG2179179.1"/>
    <property type="molecule type" value="Genomic_DNA"/>
</dbReference>
<dbReference type="PANTHER" id="PTHR43730">
    <property type="entry name" value="BETA-MANNOSIDASE"/>
    <property type="match status" value="1"/>
</dbReference>
<evidence type="ECO:0000256" key="2">
    <source>
        <dbReference type="ARBA" id="ARBA00012754"/>
    </source>
</evidence>
<feature type="non-terminal residue" evidence="5">
    <location>
        <position position="1"/>
    </location>
</feature>
<keyword evidence="6" id="KW-1185">Reference proteome</keyword>
<accession>A0A7R9MMD5</accession>
<evidence type="ECO:0000256" key="3">
    <source>
        <dbReference type="ARBA" id="ARBA00022801"/>
    </source>
</evidence>
<gene>
    <name evidence="5" type="ORF">ONB1V03_LOCUS18603</name>
</gene>
<sequence>MEDITPEYLRHLLLSAKEANMNMMRVWGGGVYESDLFYQLADEYGIMIWQDFMFACALYPANKEFLDSVQKEVITQVRRLQHHPSIAIWAGNNENEQGLVYWWKPHLPQYDIDYRTLYVNTIGKILDTEDRTRPYVSSSPSNGLESIKENYTAQNPGDTRYGDIHYYNDGSRLWDWTTLPSPKFASEYGFQSYPSMDSLSEAFSAKELVFPLTPTVQHHQHKSNEDQTIVQQIEYYLRVPSKGGIDRLNDFVYSSQIIHAMAMKTETEFYRRNREIDPKTGNGYTMGALYWQLNDIWPAPSWASIEHNGKWKVLHSYAIHYLDNHLVSPYEDRDKSLKVSFVRDDYLGQLSFNYSIKVYKWSQANNFMLLTEPKNSKLVKPNIKLIDVKKTSTEVNDKTVFELSLSSETVA</sequence>
<dbReference type="OrthoDB" id="2866996at2759"/>
<dbReference type="EMBL" id="OC940922">
    <property type="protein sequence ID" value="CAD7662043.1"/>
    <property type="molecule type" value="Genomic_DNA"/>
</dbReference>
<evidence type="ECO:0000313" key="5">
    <source>
        <dbReference type="EMBL" id="CAD7662043.1"/>
    </source>
</evidence>
<dbReference type="AlphaFoldDB" id="A0A7R9MMD5"/>
<dbReference type="GO" id="GO:0006516">
    <property type="term" value="P:glycoprotein catabolic process"/>
    <property type="evidence" value="ECO:0007669"/>
    <property type="project" value="TreeGrafter"/>
</dbReference>
<dbReference type="Proteomes" id="UP000728032">
    <property type="component" value="Unassembled WGS sequence"/>
</dbReference>
<name>A0A7R9MMD5_9ACAR</name>
<proteinExistence type="predicted"/>
<evidence type="ECO:0000256" key="1">
    <source>
        <dbReference type="ARBA" id="ARBA00000829"/>
    </source>
</evidence>
<comment type="catalytic activity">
    <reaction evidence="1">
        <text>Hydrolysis of terminal, non-reducing beta-D-mannose residues in beta-D-mannosides.</text>
        <dbReference type="EC" id="3.2.1.25"/>
    </reaction>
</comment>
<keyword evidence="4" id="KW-0326">Glycosidase</keyword>
<evidence type="ECO:0000256" key="4">
    <source>
        <dbReference type="ARBA" id="ARBA00023295"/>
    </source>
</evidence>
<evidence type="ECO:0000313" key="6">
    <source>
        <dbReference type="Proteomes" id="UP000728032"/>
    </source>
</evidence>
<protein>
    <recommendedName>
        <fullName evidence="2">beta-mannosidase</fullName>
        <ecNumber evidence="2">3.2.1.25</ecNumber>
    </recommendedName>
</protein>
<keyword evidence="3" id="KW-0378">Hydrolase</keyword>
<dbReference type="EC" id="3.2.1.25" evidence="2"/>
<dbReference type="FunFam" id="3.20.20.80:FF:000050">
    <property type="entry name" value="Beta-mannosidase B"/>
    <property type="match status" value="1"/>
</dbReference>
<dbReference type="InterPro" id="IPR050887">
    <property type="entry name" value="Beta-mannosidase_GH2"/>
</dbReference>
<dbReference type="InterPro" id="IPR017853">
    <property type="entry name" value="GH"/>
</dbReference>
<organism evidence="5">
    <name type="scientific">Oppiella nova</name>
    <dbReference type="NCBI Taxonomy" id="334625"/>
    <lineage>
        <taxon>Eukaryota</taxon>
        <taxon>Metazoa</taxon>
        <taxon>Ecdysozoa</taxon>
        <taxon>Arthropoda</taxon>
        <taxon>Chelicerata</taxon>
        <taxon>Arachnida</taxon>
        <taxon>Acari</taxon>
        <taxon>Acariformes</taxon>
        <taxon>Sarcoptiformes</taxon>
        <taxon>Oribatida</taxon>
        <taxon>Brachypylina</taxon>
        <taxon>Oppioidea</taxon>
        <taxon>Oppiidae</taxon>
        <taxon>Oppiella</taxon>
    </lineage>
</organism>
<dbReference type="Gene3D" id="3.20.20.80">
    <property type="entry name" value="Glycosidases"/>
    <property type="match status" value="1"/>
</dbReference>
<dbReference type="GO" id="GO:0004567">
    <property type="term" value="F:beta-mannosidase activity"/>
    <property type="evidence" value="ECO:0007669"/>
    <property type="project" value="UniProtKB-EC"/>
</dbReference>